<dbReference type="Pfam" id="PF03480">
    <property type="entry name" value="DctP"/>
    <property type="match status" value="1"/>
</dbReference>
<evidence type="ECO:0000256" key="2">
    <source>
        <dbReference type="ARBA" id="ARBA00009023"/>
    </source>
</evidence>
<comment type="subcellular location">
    <subcellularLocation>
        <location evidence="1">Cell envelope</location>
    </subcellularLocation>
</comment>
<keyword evidence="4 5" id="KW-0732">Signal</keyword>
<dbReference type="PIRSF" id="PIRSF006470">
    <property type="entry name" value="DctB"/>
    <property type="match status" value="1"/>
</dbReference>
<feature type="chain" id="PRO_5020277826" evidence="5">
    <location>
        <begin position="34"/>
        <end position="341"/>
    </location>
</feature>
<proteinExistence type="inferred from homology"/>
<dbReference type="PROSITE" id="PS51318">
    <property type="entry name" value="TAT"/>
    <property type="match status" value="1"/>
</dbReference>
<dbReference type="NCBIfam" id="NF037995">
    <property type="entry name" value="TRAP_S1"/>
    <property type="match status" value="1"/>
</dbReference>
<evidence type="ECO:0000256" key="5">
    <source>
        <dbReference type="SAM" id="SignalP"/>
    </source>
</evidence>
<dbReference type="InterPro" id="IPR018389">
    <property type="entry name" value="DctP_fam"/>
</dbReference>
<organism evidence="6 7">
    <name type="scientific">Enterovirga rhinocerotis</name>
    <dbReference type="NCBI Taxonomy" id="1339210"/>
    <lineage>
        <taxon>Bacteria</taxon>
        <taxon>Pseudomonadati</taxon>
        <taxon>Pseudomonadota</taxon>
        <taxon>Alphaproteobacteria</taxon>
        <taxon>Hyphomicrobiales</taxon>
        <taxon>Methylobacteriaceae</taxon>
        <taxon>Enterovirga</taxon>
    </lineage>
</organism>
<dbReference type="InterPro" id="IPR006311">
    <property type="entry name" value="TAT_signal"/>
</dbReference>
<dbReference type="PANTHER" id="PTHR33376">
    <property type="match status" value="1"/>
</dbReference>
<sequence length="341" mass="37835">MSTTFDRRRMLKFGALAGTAVAAPAILTWPASAAQFSYKVANNLPQSHPMNVRLAEAIKIINEQSGGQLEFKAFPNNQLGADTDMLSQLRSGALEFFTLSGGILSTLIPAVSIYNTAFIFKDYSEVWPAMDGPLGGYLRGLIEKTGIHPMSKLWNNGFRQITSSTRPIATPQDIKGFKIRVAVSPLFISLFKALEAAPTAINFAEVYTALQTKVVEGQENALVLIDSAKFFEVQKYVSLTNHGWDAFFMLSNGRAWRALPPKLQELVAENLDKAALAMREDTMKLDQTLEIELKKKGMIFNRTEPAPFREVLRKNGFYAEWKGKYGADAWAVLEKQVGQLT</sequence>
<dbReference type="RefSeq" id="WP_133768426.1">
    <property type="nucleotide sequence ID" value="NZ_SNZR01000011.1"/>
</dbReference>
<dbReference type="InterPro" id="IPR004682">
    <property type="entry name" value="TRAP_DctP"/>
</dbReference>
<evidence type="ECO:0000313" key="6">
    <source>
        <dbReference type="EMBL" id="TDR93420.1"/>
    </source>
</evidence>
<accession>A0A4R7C4F7</accession>
<dbReference type="EMBL" id="SNZR01000011">
    <property type="protein sequence ID" value="TDR93420.1"/>
    <property type="molecule type" value="Genomic_DNA"/>
</dbReference>
<dbReference type="GO" id="GO:0030288">
    <property type="term" value="C:outer membrane-bounded periplasmic space"/>
    <property type="evidence" value="ECO:0007669"/>
    <property type="project" value="InterPro"/>
</dbReference>
<gene>
    <name evidence="6" type="ORF">EV668_0681</name>
</gene>
<keyword evidence="3" id="KW-0813">Transport</keyword>
<comment type="similarity">
    <text evidence="2">Belongs to the bacterial solute-binding protein 7 family.</text>
</comment>
<dbReference type="GO" id="GO:0055085">
    <property type="term" value="P:transmembrane transport"/>
    <property type="evidence" value="ECO:0007669"/>
    <property type="project" value="InterPro"/>
</dbReference>
<evidence type="ECO:0000256" key="1">
    <source>
        <dbReference type="ARBA" id="ARBA00004196"/>
    </source>
</evidence>
<feature type="signal peptide" evidence="5">
    <location>
        <begin position="1"/>
        <end position="33"/>
    </location>
</feature>
<reference evidence="6 7" key="1">
    <citation type="submission" date="2019-03" db="EMBL/GenBank/DDBJ databases">
        <title>Genomic Encyclopedia of Type Strains, Phase IV (KMG-IV): sequencing the most valuable type-strain genomes for metagenomic binning, comparative biology and taxonomic classification.</title>
        <authorList>
            <person name="Goeker M."/>
        </authorList>
    </citation>
    <scope>NUCLEOTIDE SEQUENCE [LARGE SCALE GENOMIC DNA]</scope>
    <source>
        <strain evidence="6 7">DSM 25903</strain>
    </source>
</reference>
<keyword evidence="7" id="KW-1185">Reference proteome</keyword>
<dbReference type="NCBIfam" id="TIGR00787">
    <property type="entry name" value="dctP"/>
    <property type="match status" value="1"/>
</dbReference>
<evidence type="ECO:0000256" key="4">
    <source>
        <dbReference type="ARBA" id="ARBA00022729"/>
    </source>
</evidence>
<dbReference type="AlphaFoldDB" id="A0A4R7C4F7"/>
<dbReference type="OrthoDB" id="8012379at2"/>
<evidence type="ECO:0000256" key="3">
    <source>
        <dbReference type="ARBA" id="ARBA00022448"/>
    </source>
</evidence>
<dbReference type="Proteomes" id="UP000295122">
    <property type="component" value="Unassembled WGS sequence"/>
</dbReference>
<evidence type="ECO:0000313" key="7">
    <source>
        <dbReference type="Proteomes" id="UP000295122"/>
    </source>
</evidence>
<dbReference type="PANTHER" id="PTHR33376:SF4">
    <property type="entry name" value="SIALIC ACID-BINDING PERIPLASMIC PROTEIN SIAP"/>
    <property type="match status" value="1"/>
</dbReference>
<dbReference type="InterPro" id="IPR038404">
    <property type="entry name" value="TRAP_DctP_sf"/>
</dbReference>
<keyword evidence="6" id="KW-0675">Receptor</keyword>
<dbReference type="Gene3D" id="3.40.190.170">
    <property type="entry name" value="Bacterial extracellular solute-binding protein, family 7"/>
    <property type="match status" value="1"/>
</dbReference>
<protein>
    <submittedName>
        <fullName evidence="6">Tripartite ATP-independent transporter DctP family solute receptor</fullName>
    </submittedName>
</protein>
<name>A0A4R7C4F7_9HYPH</name>
<dbReference type="CDD" id="cd13603">
    <property type="entry name" value="PBP2_TRAP_Siap_TeaA_like"/>
    <property type="match status" value="1"/>
</dbReference>
<comment type="caution">
    <text evidence="6">The sequence shown here is derived from an EMBL/GenBank/DDBJ whole genome shotgun (WGS) entry which is preliminary data.</text>
</comment>